<dbReference type="InterPro" id="IPR035895">
    <property type="entry name" value="HPr-like_sf"/>
</dbReference>
<dbReference type="GO" id="GO:0005737">
    <property type="term" value="C:cytoplasm"/>
    <property type="evidence" value="ECO:0007669"/>
    <property type="project" value="UniProtKB-SubCell"/>
</dbReference>
<accession>A0A9D2LZB1</accession>
<evidence type="ECO:0000259" key="4">
    <source>
        <dbReference type="PROSITE" id="PS51350"/>
    </source>
</evidence>
<dbReference type="NCBIfam" id="TIGR01003">
    <property type="entry name" value="PTS_HPr_family"/>
    <property type="match status" value="1"/>
</dbReference>
<comment type="caution">
    <text evidence="5">The sequence shown here is derived from an EMBL/GenBank/DDBJ whole genome shotgun (WGS) entry which is preliminary data.</text>
</comment>
<keyword evidence="2" id="KW-0963">Cytoplasm</keyword>
<dbReference type="EMBL" id="DWXZ01000174">
    <property type="protein sequence ID" value="HJB38035.1"/>
    <property type="molecule type" value="Genomic_DNA"/>
</dbReference>
<proteinExistence type="predicted"/>
<reference evidence="5" key="2">
    <citation type="submission" date="2021-04" db="EMBL/GenBank/DDBJ databases">
        <authorList>
            <person name="Gilroy R."/>
        </authorList>
    </citation>
    <scope>NUCLEOTIDE SEQUENCE</scope>
    <source>
        <strain evidence="5">ChiBcolR8-3208</strain>
    </source>
</reference>
<evidence type="ECO:0000313" key="6">
    <source>
        <dbReference type="Proteomes" id="UP000824214"/>
    </source>
</evidence>
<dbReference type="SUPFAM" id="SSF55594">
    <property type="entry name" value="HPr-like"/>
    <property type="match status" value="1"/>
</dbReference>
<dbReference type="Gene3D" id="3.30.1340.10">
    <property type="entry name" value="HPr-like"/>
    <property type="match status" value="1"/>
</dbReference>
<dbReference type="PANTHER" id="PTHR33705">
    <property type="entry name" value="PHOSPHOCARRIER PROTEIN HPR"/>
    <property type="match status" value="1"/>
</dbReference>
<dbReference type="InterPro" id="IPR000032">
    <property type="entry name" value="HPr-like"/>
</dbReference>
<gene>
    <name evidence="5" type="ORF">H9942_08215</name>
</gene>
<dbReference type="CDD" id="cd00367">
    <property type="entry name" value="PTS-HPr_like"/>
    <property type="match status" value="1"/>
</dbReference>
<evidence type="ECO:0000256" key="1">
    <source>
        <dbReference type="ARBA" id="ARBA00004496"/>
    </source>
</evidence>
<dbReference type="Proteomes" id="UP000824214">
    <property type="component" value="Unassembled WGS sequence"/>
</dbReference>
<protein>
    <submittedName>
        <fullName evidence="5">HPr family phosphocarrier protein</fullName>
    </submittedName>
</protein>
<feature type="domain" description="HPr" evidence="4">
    <location>
        <begin position="1"/>
        <end position="88"/>
    </location>
</feature>
<dbReference type="AlphaFoldDB" id="A0A9D2LZB1"/>
<sequence length="93" mass="9941">MVAKKVMLNNREGLHVRPAGLFSNEMQKFLSDVWVCHKEAAVSGKSIMNLIAAGIQCGDEVEIRCSGPDEEEALSRAVELIESGLGEAGGGRV</sequence>
<evidence type="ECO:0000256" key="2">
    <source>
        <dbReference type="ARBA" id="ARBA00022490"/>
    </source>
</evidence>
<dbReference type="GO" id="GO:0009401">
    <property type="term" value="P:phosphoenolpyruvate-dependent sugar phosphotransferase system"/>
    <property type="evidence" value="ECO:0007669"/>
    <property type="project" value="UniProtKB-KW"/>
</dbReference>
<reference evidence="5" key="1">
    <citation type="journal article" date="2021" name="PeerJ">
        <title>Extensive microbial diversity within the chicken gut microbiome revealed by metagenomics and culture.</title>
        <authorList>
            <person name="Gilroy R."/>
            <person name="Ravi A."/>
            <person name="Getino M."/>
            <person name="Pursley I."/>
            <person name="Horton D.L."/>
            <person name="Alikhan N.F."/>
            <person name="Baker D."/>
            <person name="Gharbi K."/>
            <person name="Hall N."/>
            <person name="Watson M."/>
            <person name="Adriaenssens E.M."/>
            <person name="Foster-Nyarko E."/>
            <person name="Jarju S."/>
            <person name="Secka A."/>
            <person name="Antonio M."/>
            <person name="Oren A."/>
            <person name="Chaudhuri R.R."/>
            <person name="La Ragione R."/>
            <person name="Hildebrand F."/>
            <person name="Pallen M.J."/>
        </authorList>
    </citation>
    <scope>NUCLEOTIDE SEQUENCE</scope>
    <source>
        <strain evidence="5">ChiBcolR8-3208</strain>
    </source>
</reference>
<dbReference type="PROSITE" id="PS51350">
    <property type="entry name" value="PTS_HPR_DOM"/>
    <property type="match status" value="1"/>
</dbReference>
<dbReference type="InterPro" id="IPR050399">
    <property type="entry name" value="HPr"/>
</dbReference>
<keyword evidence="3" id="KW-0598">Phosphotransferase system</keyword>
<dbReference type="PRINTS" id="PR00107">
    <property type="entry name" value="PHOSPHOCPHPR"/>
</dbReference>
<comment type="subcellular location">
    <subcellularLocation>
        <location evidence="1">Cytoplasm</location>
    </subcellularLocation>
</comment>
<dbReference type="PANTHER" id="PTHR33705:SF2">
    <property type="entry name" value="PHOSPHOCARRIER PROTEIN NPR"/>
    <property type="match status" value="1"/>
</dbReference>
<evidence type="ECO:0000313" key="5">
    <source>
        <dbReference type="EMBL" id="HJB38035.1"/>
    </source>
</evidence>
<organism evidence="5 6">
    <name type="scientific">Candidatus Acutalibacter ornithocaccae</name>
    <dbReference type="NCBI Taxonomy" id="2838416"/>
    <lineage>
        <taxon>Bacteria</taxon>
        <taxon>Bacillati</taxon>
        <taxon>Bacillota</taxon>
        <taxon>Clostridia</taxon>
        <taxon>Eubacteriales</taxon>
        <taxon>Acutalibacteraceae</taxon>
        <taxon>Acutalibacter</taxon>
    </lineage>
</organism>
<evidence type="ECO:0000256" key="3">
    <source>
        <dbReference type="ARBA" id="ARBA00022683"/>
    </source>
</evidence>
<name>A0A9D2LZB1_9FIRM</name>
<dbReference type="Pfam" id="PF00381">
    <property type="entry name" value="PTS-HPr"/>
    <property type="match status" value="1"/>
</dbReference>